<name>A0AAV9Y1E1_9CRYT</name>
<evidence type="ECO:0000256" key="1">
    <source>
        <dbReference type="SAM" id="MobiDB-lite"/>
    </source>
</evidence>
<dbReference type="PANTHER" id="PTHR12854:SF7">
    <property type="entry name" value="ATAXIN-2 HOMOLOG"/>
    <property type="match status" value="1"/>
</dbReference>
<dbReference type="AlphaFoldDB" id="A0AAV9Y1E1"/>
<dbReference type="EMBL" id="JAWDEY010000006">
    <property type="protein sequence ID" value="KAK6590548.1"/>
    <property type="molecule type" value="Genomic_DNA"/>
</dbReference>
<dbReference type="SMART" id="SM01272">
    <property type="entry name" value="LsmAD"/>
    <property type="match status" value="1"/>
</dbReference>
<dbReference type="GO" id="GO:0003729">
    <property type="term" value="F:mRNA binding"/>
    <property type="evidence" value="ECO:0007669"/>
    <property type="project" value="TreeGrafter"/>
</dbReference>
<dbReference type="InterPro" id="IPR045117">
    <property type="entry name" value="ATXN2-like"/>
</dbReference>
<sequence length="524" mass="61465">MKQRKPIDLKGSNSHKLNNVLEQPSERIVTHNPKLNKKINFRTTQKTEVEIVNSLSNSFKEPNGTTDDTRAEFAVFLLILIGNEIELKLNDGKLYRGIFQSLDTRDNEIFICIQYCVRIFDIFSDERSIPIEKYKIFPLQSVSRFFTTNINGVQTSFEDISSEKVIKSKSQDLFKIDVEIGRTQETVTERALQPWISEENDTEVIEDVLGETPVTNWDQFEENRIKFGVEGTYDETLYTTPLNYDDISEEEKKKAELLAKEIESNQRKNHIYFVENDTYGLKTVDDEEMHFSSVYRETDDKNIVPKTSEIVEDRCNDIPIKVASQNEEDKNSNKKASSKTNFSFNPNAKEFQPRCITKPNIPNSDYNYGSDHNLVQVVENPLFMNYQTNHFYSYPMNERDIHFQQNLELSIPKDQYDIKTSLNTNPMFHSEITQYEVNTGEFVVREVDVNQHIQNKEYFVYDGSRFNEYHNLGFSKNYPISNRPYNGGNHNSVYYFQNRDQNPQSYQYYQVPEDPRNWSNEYPT</sequence>
<organism evidence="3 4">
    <name type="scientific">Cryptosporidium xiaoi</name>
    <dbReference type="NCBI Taxonomy" id="659607"/>
    <lineage>
        <taxon>Eukaryota</taxon>
        <taxon>Sar</taxon>
        <taxon>Alveolata</taxon>
        <taxon>Apicomplexa</taxon>
        <taxon>Conoidasida</taxon>
        <taxon>Coccidia</taxon>
        <taxon>Eucoccidiorida</taxon>
        <taxon>Eimeriorina</taxon>
        <taxon>Cryptosporidiidae</taxon>
        <taxon>Cryptosporidium</taxon>
    </lineage>
</organism>
<dbReference type="InterPro" id="IPR009604">
    <property type="entry name" value="LsmAD_domain"/>
</dbReference>
<protein>
    <recommendedName>
        <fullName evidence="2">LsmAD domain-containing protein</fullName>
    </recommendedName>
</protein>
<evidence type="ECO:0000313" key="4">
    <source>
        <dbReference type="Proteomes" id="UP001311799"/>
    </source>
</evidence>
<gene>
    <name evidence="3" type="ORF">RS030_152371</name>
</gene>
<feature type="domain" description="LsmAD" evidence="2">
    <location>
        <begin position="227"/>
        <end position="297"/>
    </location>
</feature>
<feature type="region of interest" description="Disordered" evidence="1">
    <location>
        <begin position="322"/>
        <end position="346"/>
    </location>
</feature>
<dbReference type="GO" id="GO:0034063">
    <property type="term" value="P:stress granule assembly"/>
    <property type="evidence" value="ECO:0007669"/>
    <property type="project" value="TreeGrafter"/>
</dbReference>
<evidence type="ECO:0000259" key="2">
    <source>
        <dbReference type="SMART" id="SM01272"/>
    </source>
</evidence>
<feature type="compositionally biased region" description="Low complexity" evidence="1">
    <location>
        <begin position="334"/>
        <end position="345"/>
    </location>
</feature>
<dbReference type="Proteomes" id="UP001311799">
    <property type="component" value="Unassembled WGS sequence"/>
</dbReference>
<dbReference type="PANTHER" id="PTHR12854">
    <property type="entry name" value="ATAXIN 2-RELATED"/>
    <property type="match status" value="1"/>
</dbReference>
<keyword evidence="4" id="KW-1185">Reference proteome</keyword>
<proteinExistence type="predicted"/>
<reference evidence="3 4" key="1">
    <citation type="submission" date="2023-10" db="EMBL/GenBank/DDBJ databases">
        <title>Comparative genomics analysis reveals potential genetic determinants of host preference in Cryptosporidium xiaoi.</title>
        <authorList>
            <person name="Xiao L."/>
            <person name="Li J."/>
        </authorList>
    </citation>
    <scope>NUCLEOTIDE SEQUENCE [LARGE SCALE GENOMIC DNA]</scope>
    <source>
        <strain evidence="3 4">52996</strain>
    </source>
</reference>
<dbReference type="Pfam" id="PF06741">
    <property type="entry name" value="LsmAD"/>
    <property type="match status" value="1"/>
</dbReference>
<evidence type="ECO:0000313" key="3">
    <source>
        <dbReference type="EMBL" id="KAK6590548.1"/>
    </source>
</evidence>
<comment type="caution">
    <text evidence="3">The sequence shown here is derived from an EMBL/GenBank/DDBJ whole genome shotgun (WGS) entry which is preliminary data.</text>
</comment>
<accession>A0AAV9Y1E1</accession>
<dbReference type="GO" id="GO:0010494">
    <property type="term" value="C:cytoplasmic stress granule"/>
    <property type="evidence" value="ECO:0007669"/>
    <property type="project" value="TreeGrafter"/>
</dbReference>